<keyword evidence="6" id="KW-1185">Reference proteome</keyword>
<dbReference type="GO" id="GO:0045492">
    <property type="term" value="P:xylan biosynthetic process"/>
    <property type="evidence" value="ECO:0000318"/>
    <property type="project" value="GO_Central"/>
</dbReference>
<dbReference type="Proteomes" id="UP000017836">
    <property type="component" value="Unassembled WGS sequence"/>
</dbReference>
<dbReference type="Gramene" id="ERN12676">
    <property type="protein sequence ID" value="ERN12676"/>
    <property type="gene ID" value="AMTR_s00025p00245930"/>
</dbReference>
<dbReference type="EMBL" id="KI392614">
    <property type="protein sequence ID" value="ERN12676.1"/>
    <property type="molecule type" value="Genomic_DNA"/>
</dbReference>
<evidence type="ECO:0000256" key="2">
    <source>
        <dbReference type="ARBA" id="ARBA00023211"/>
    </source>
</evidence>
<proteinExistence type="inferred from homology"/>
<keyword evidence="4" id="KW-0732">Signal</keyword>
<dbReference type="AlphaFoldDB" id="W1PXS3"/>
<organism evidence="5 6">
    <name type="scientific">Amborella trichopoda</name>
    <dbReference type="NCBI Taxonomy" id="13333"/>
    <lineage>
        <taxon>Eukaryota</taxon>
        <taxon>Viridiplantae</taxon>
        <taxon>Streptophyta</taxon>
        <taxon>Embryophyta</taxon>
        <taxon>Tracheophyta</taxon>
        <taxon>Spermatophyta</taxon>
        <taxon>Magnoliopsida</taxon>
        <taxon>Amborellales</taxon>
        <taxon>Amborellaceae</taxon>
        <taxon>Amborella</taxon>
    </lineage>
</organism>
<dbReference type="InterPro" id="IPR029044">
    <property type="entry name" value="Nucleotide-diphossugar_trans"/>
</dbReference>
<dbReference type="InterPro" id="IPR002495">
    <property type="entry name" value="Glyco_trans_8"/>
</dbReference>
<evidence type="ECO:0000256" key="1">
    <source>
        <dbReference type="ARBA" id="ARBA00022676"/>
    </source>
</evidence>
<evidence type="ECO:0000313" key="5">
    <source>
        <dbReference type="EMBL" id="ERN12676.1"/>
    </source>
</evidence>
<keyword evidence="1" id="KW-0328">Glycosyltransferase</keyword>
<feature type="chain" id="PRO_5004807831" description="Hexosyltransferase" evidence="4">
    <location>
        <begin position="21"/>
        <end position="511"/>
    </location>
</feature>
<keyword evidence="2" id="KW-0464">Manganese</keyword>
<dbReference type="Gene3D" id="3.90.550.10">
    <property type="entry name" value="Spore Coat Polysaccharide Biosynthesis Protein SpsA, Chain A"/>
    <property type="match status" value="1"/>
</dbReference>
<dbReference type="GO" id="GO:0016757">
    <property type="term" value="F:glycosyltransferase activity"/>
    <property type="evidence" value="ECO:0000318"/>
    <property type="project" value="GO_Central"/>
</dbReference>
<name>W1PXS3_AMBTC</name>
<dbReference type="CDD" id="cd02537">
    <property type="entry name" value="GT8_Glycogenin"/>
    <property type="match status" value="1"/>
</dbReference>
<sequence length="511" mass="59919">MNPLCLLFLSLLALNNIFRSQENVAHQPRWTYVQRENKRRTRIALINIPEKYHRQWENFGEITAINIENATKKISWTEIFPEWIDEEEENRKPKCPQIAPPALNSTLLERETRHYDLVVAKIPCKNGEKNWARDVFRLQIHLITANLLMRGRKNGRKVSVLLLTECRPMLEIFRCNELVEQDRERWLYRVDVKKLAERVSNLPVGSCELALKLERETGMVASLERERGYTRKREAYATVLHSSEDYVCGAITLAQSIRATGSIKDMVVVVDKTISGSSRKGLTEAGWLVLERERIRNPKANSGSYNEWNYTKLRLWQLTQYEKLVFLDSDLVVLKNIDFLFKLPEMSAISNSRTIFNSGLMVIEPSQCMFRVLMREKERVHSYNGGDQGFINEIFTWWHRIPQKLNFLKLSGSKKGLDLYGIHYLGVKPWKCYRDYDCNWNVIEQRGFADDGFHGTWWKVHDSMVPSLQKHCLLSSKDKERLERERVRAMTLAFNDDGHWKINITDSRLHL</sequence>
<dbReference type="SUPFAM" id="SSF53448">
    <property type="entry name" value="Nucleotide-diphospho-sugar transferases"/>
    <property type="match status" value="1"/>
</dbReference>
<dbReference type="PANTHER" id="PTHR11183">
    <property type="entry name" value="GLYCOGENIN SUBFAMILY MEMBER"/>
    <property type="match status" value="1"/>
</dbReference>
<evidence type="ECO:0000256" key="3">
    <source>
        <dbReference type="RuleBase" id="RU362027"/>
    </source>
</evidence>
<dbReference type="OMA" id="ANDDAHW"/>
<accession>W1PXS3</accession>
<dbReference type="EC" id="2.4.1.-" evidence="3"/>
<dbReference type="STRING" id="13333.W1PXS3"/>
<dbReference type="Pfam" id="PF01501">
    <property type="entry name" value="Glyco_transf_8"/>
    <property type="match status" value="1"/>
</dbReference>
<keyword evidence="1" id="KW-0808">Transferase</keyword>
<dbReference type="InterPro" id="IPR050587">
    <property type="entry name" value="GNT1/Glycosyltrans_8"/>
</dbReference>
<dbReference type="OrthoDB" id="2014201at2759"/>
<reference evidence="6" key="1">
    <citation type="journal article" date="2013" name="Science">
        <title>The Amborella genome and the evolution of flowering plants.</title>
        <authorList>
            <consortium name="Amborella Genome Project"/>
        </authorList>
    </citation>
    <scope>NUCLEOTIDE SEQUENCE [LARGE SCALE GENOMIC DNA]</scope>
</reference>
<comment type="similarity">
    <text evidence="3">Belongs to the glycosyltransferase 8 family.</text>
</comment>
<evidence type="ECO:0000313" key="6">
    <source>
        <dbReference type="Proteomes" id="UP000017836"/>
    </source>
</evidence>
<protein>
    <recommendedName>
        <fullName evidence="3">Hexosyltransferase</fullName>
        <ecNumber evidence="3">2.4.1.-</ecNumber>
    </recommendedName>
</protein>
<dbReference type="HOGENOM" id="CLU_023070_1_0_1"/>
<dbReference type="eggNOG" id="KOG1950">
    <property type="taxonomic scope" value="Eukaryota"/>
</dbReference>
<evidence type="ECO:0000256" key="4">
    <source>
        <dbReference type="SAM" id="SignalP"/>
    </source>
</evidence>
<gene>
    <name evidence="5" type="ORF">AMTR_s00025p00245930</name>
</gene>
<feature type="signal peptide" evidence="4">
    <location>
        <begin position="1"/>
        <end position="20"/>
    </location>
</feature>